<dbReference type="Proteomes" id="UP000572051">
    <property type="component" value="Unassembled WGS sequence"/>
</dbReference>
<comment type="caution">
    <text evidence="1">The sequence shown here is derived from an EMBL/GenBank/DDBJ whole genome shotgun (WGS) entry which is preliminary data.</text>
</comment>
<evidence type="ECO:0000313" key="2">
    <source>
        <dbReference type="Proteomes" id="UP000572051"/>
    </source>
</evidence>
<sequence length="91" mass="10340">MPYLLVRQRFVDYERWREVFDSITPLRDEAGMRLVLVSRNAAEPDEAVVLFEVADVERAREHALSPALRDAHERAGVVEGSNSMTLLDAVD</sequence>
<dbReference type="RefSeq" id="WP_179823620.1">
    <property type="nucleotide sequence ID" value="NZ_JACCFS010000001.1"/>
</dbReference>
<evidence type="ECO:0008006" key="3">
    <source>
        <dbReference type="Google" id="ProtNLM"/>
    </source>
</evidence>
<dbReference type="EMBL" id="JACCFS010000001">
    <property type="protein sequence ID" value="NYJ34802.1"/>
    <property type="molecule type" value="Genomic_DNA"/>
</dbReference>
<evidence type="ECO:0000313" key="1">
    <source>
        <dbReference type="EMBL" id="NYJ34802.1"/>
    </source>
</evidence>
<organism evidence="1 2">
    <name type="scientific">Nocardiopsis aegyptia</name>
    <dbReference type="NCBI Taxonomy" id="220378"/>
    <lineage>
        <taxon>Bacteria</taxon>
        <taxon>Bacillati</taxon>
        <taxon>Actinomycetota</taxon>
        <taxon>Actinomycetes</taxon>
        <taxon>Streptosporangiales</taxon>
        <taxon>Nocardiopsidaceae</taxon>
        <taxon>Nocardiopsis</taxon>
    </lineage>
</organism>
<reference evidence="1 2" key="1">
    <citation type="submission" date="2020-07" db="EMBL/GenBank/DDBJ databases">
        <title>Sequencing the genomes of 1000 actinobacteria strains.</title>
        <authorList>
            <person name="Klenk H.-P."/>
        </authorList>
    </citation>
    <scope>NUCLEOTIDE SEQUENCE [LARGE SCALE GENOMIC DNA]</scope>
    <source>
        <strain evidence="1 2">DSM 44442</strain>
    </source>
</reference>
<name>A0A7Z0JAI1_9ACTN</name>
<keyword evidence="2" id="KW-1185">Reference proteome</keyword>
<gene>
    <name evidence="1" type="ORF">HNR10_002683</name>
</gene>
<proteinExistence type="predicted"/>
<protein>
    <recommendedName>
        <fullName evidence="3">Antibiotic biosynthesis monooxygenase</fullName>
    </recommendedName>
</protein>
<accession>A0A7Z0JAI1</accession>
<dbReference type="AlphaFoldDB" id="A0A7Z0JAI1"/>